<reference evidence="3" key="1">
    <citation type="journal article" date="2019" name="Plant Biotechnol. J.">
        <title>Genome sequencing of the Australian wild diploid species Gossypium australe highlights disease resistance and delayed gland morphogenesis.</title>
        <authorList>
            <person name="Cai Y."/>
            <person name="Cai X."/>
            <person name="Wang Q."/>
            <person name="Wang P."/>
            <person name="Zhang Y."/>
            <person name="Cai C."/>
            <person name="Xu Y."/>
            <person name="Wang K."/>
            <person name="Zhou Z."/>
            <person name="Wang C."/>
            <person name="Geng S."/>
            <person name="Li B."/>
            <person name="Dong Q."/>
            <person name="Hou Y."/>
            <person name="Wang H."/>
            <person name="Ai P."/>
            <person name="Liu Z."/>
            <person name="Yi F."/>
            <person name="Sun M."/>
            <person name="An G."/>
            <person name="Cheng J."/>
            <person name="Zhang Y."/>
            <person name="Shi Q."/>
            <person name="Xie Y."/>
            <person name="Shi X."/>
            <person name="Chang Y."/>
            <person name="Huang F."/>
            <person name="Chen Y."/>
            <person name="Hong S."/>
            <person name="Mi L."/>
            <person name="Sun Q."/>
            <person name="Zhang L."/>
            <person name="Zhou B."/>
            <person name="Peng R."/>
            <person name="Zhang X."/>
            <person name="Liu F."/>
        </authorList>
    </citation>
    <scope>NUCLEOTIDE SEQUENCE [LARGE SCALE GENOMIC DNA]</scope>
    <source>
        <strain evidence="3">cv. PA1801</strain>
    </source>
</reference>
<dbReference type="OrthoDB" id="999700at2759"/>
<dbReference type="EMBL" id="SMMG02000005">
    <property type="protein sequence ID" value="KAA3474494.1"/>
    <property type="molecule type" value="Genomic_DNA"/>
</dbReference>
<name>A0A5B6VZU7_9ROSI</name>
<dbReference type="Proteomes" id="UP000325315">
    <property type="component" value="Unassembled WGS sequence"/>
</dbReference>
<evidence type="ECO:0000313" key="3">
    <source>
        <dbReference type="Proteomes" id="UP000325315"/>
    </source>
</evidence>
<keyword evidence="3" id="KW-1185">Reference proteome</keyword>
<proteinExistence type="predicted"/>
<gene>
    <name evidence="2" type="ORF">EPI10_024778</name>
</gene>
<dbReference type="SUPFAM" id="SSF53098">
    <property type="entry name" value="Ribonuclease H-like"/>
    <property type="match status" value="1"/>
</dbReference>
<dbReference type="InterPro" id="IPR012337">
    <property type="entry name" value="RNaseH-like_sf"/>
</dbReference>
<keyword evidence="2" id="KW-0695">RNA-directed DNA polymerase</keyword>
<sequence>MGAVNCRRCNLEAETREHLFRDCPTTKETWETLDMVESAPDESMGYNDWVGNFFEYNSMSQCRKFVCALWGIWSFRNKLIHENETKTGAQIAEFVSNYLRELDGVKQPIPDRCASKNRWEAPARTFWRINFNAAFNKQNSESCSGLVIRNDKAEVLCSKTIFNKNIPTAFAAEALACYQAILLELQLDLRDVEIEGDARTVIKKLQENGEDRSEIAAYTKDSKEMALRYRHCIFQFLHREANEVSHRIAHEGMKNKENTYLMNRFPLGVESAMMADRRRTEMAHEQRR</sequence>
<organism evidence="2 3">
    <name type="scientific">Gossypium australe</name>
    <dbReference type="NCBI Taxonomy" id="47621"/>
    <lineage>
        <taxon>Eukaryota</taxon>
        <taxon>Viridiplantae</taxon>
        <taxon>Streptophyta</taxon>
        <taxon>Embryophyta</taxon>
        <taxon>Tracheophyta</taxon>
        <taxon>Spermatophyta</taxon>
        <taxon>Magnoliopsida</taxon>
        <taxon>eudicotyledons</taxon>
        <taxon>Gunneridae</taxon>
        <taxon>Pentapetalae</taxon>
        <taxon>rosids</taxon>
        <taxon>malvids</taxon>
        <taxon>Malvales</taxon>
        <taxon>Malvaceae</taxon>
        <taxon>Malvoideae</taxon>
        <taxon>Gossypium</taxon>
    </lineage>
</organism>
<comment type="caution">
    <text evidence="2">The sequence shown here is derived from an EMBL/GenBank/DDBJ whole genome shotgun (WGS) entry which is preliminary data.</text>
</comment>
<dbReference type="InterPro" id="IPR052929">
    <property type="entry name" value="RNase_H-like_EbsB-rel"/>
</dbReference>
<dbReference type="GO" id="GO:0003676">
    <property type="term" value="F:nucleic acid binding"/>
    <property type="evidence" value="ECO:0007669"/>
    <property type="project" value="InterPro"/>
</dbReference>
<dbReference type="AlphaFoldDB" id="A0A5B6VZU7"/>
<dbReference type="InterPro" id="IPR044730">
    <property type="entry name" value="RNase_H-like_dom_plant"/>
</dbReference>
<dbReference type="GO" id="GO:0004523">
    <property type="term" value="F:RNA-DNA hybrid ribonuclease activity"/>
    <property type="evidence" value="ECO:0007669"/>
    <property type="project" value="InterPro"/>
</dbReference>
<dbReference type="Pfam" id="PF13456">
    <property type="entry name" value="RVT_3"/>
    <property type="match status" value="1"/>
</dbReference>
<feature type="domain" description="RNase H type-1" evidence="1">
    <location>
        <begin position="130"/>
        <end position="251"/>
    </location>
</feature>
<keyword evidence="2" id="KW-0548">Nucleotidyltransferase</keyword>
<protein>
    <submittedName>
        <fullName evidence="2">Reverse transcriptase</fullName>
    </submittedName>
</protein>
<dbReference type="InterPro" id="IPR002156">
    <property type="entry name" value="RNaseH_domain"/>
</dbReference>
<evidence type="ECO:0000259" key="1">
    <source>
        <dbReference type="Pfam" id="PF13456"/>
    </source>
</evidence>
<dbReference type="Gene3D" id="3.30.420.10">
    <property type="entry name" value="Ribonuclease H-like superfamily/Ribonuclease H"/>
    <property type="match status" value="1"/>
</dbReference>
<dbReference type="PANTHER" id="PTHR47074:SF61">
    <property type="entry name" value="RNASE H TYPE-1 DOMAIN-CONTAINING PROTEIN"/>
    <property type="match status" value="1"/>
</dbReference>
<evidence type="ECO:0000313" key="2">
    <source>
        <dbReference type="EMBL" id="KAA3474494.1"/>
    </source>
</evidence>
<dbReference type="InterPro" id="IPR036397">
    <property type="entry name" value="RNaseH_sf"/>
</dbReference>
<dbReference type="PANTHER" id="PTHR47074">
    <property type="entry name" value="BNAC02G40300D PROTEIN"/>
    <property type="match status" value="1"/>
</dbReference>
<keyword evidence="2" id="KW-0808">Transferase</keyword>
<dbReference type="CDD" id="cd06222">
    <property type="entry name" value="RNase_H_like"/>
    <property type="match status" value="1"/>
</dbReference>
<accession>A0A5B6VZU7</accession>
<dbReference type="GO" id="GO:0003964">
    <property type="term" value="F:RNA-directed DNA polymerase activity"/>
    <property type="evidence" value="ECO:0007669"/>
    <property type="project" value="UniProtKB-KW"/>
</dbReference>